<dbReference type="RefSeq" id="WP_178366567.1">
    <property type="nucleotide sequence ID" value="NZ_JACADJ010000025.1"/>
</dbReference>
<dbReference type="PANTHER" id="PTHR38602">
    <property type="entry name" value="INNER MEMBRANE PROTEIN-RELATED"/>
    <property type="match status" value="1"/>
</dbReference>
<dbReference type="Proteomes" id="UP000553343">
    <property type="component" value="Unassembled WGS sequence"/>
</dbReference>
<sequence>MKFFFCVMGMVMIVEGLPYFIAPHKMQQMVMLIQQMPEGSLRRFGFFMMLAGLAVVYLAMGAG</sequence>
<dbReference type="AlphaFoldDB" id="A0A850T091"/>
<keyword evidence="1" id="KW-0812">Transmembrane</keyword>
<evidence type="ECO:0000313" key="3">
    <source>
        <dbReference type="Proteomes" id="UP000553343"/>
    </source>
</evidence>
<name>A0A850T091_9BACT</name>
<protein>
    <submittedName>
        <fullName evidence="2">DUF2065 domain-containing protein</fullName>
    </submittedName>
</protein>
<dbReference type="PANTHER" id="PTHR38602:SF1">
    <property type="entry name" value="INNER MEMBRANE PROTEIN"/>
    <property type="match status" value="1"/>
</dbReference>
<keyword evidence="1" id="KW-0472">Membrane</keyword>
<comment type="caution">
    <text evidence="2">The sequence shown here is derived from an EMBL/GenBank/DDBJ whole genome shotgun (WGS) entry which is preliminary data.</text>
</comment>
<proteinExistence type="predicted"/>
<gene>
    <name evidence="2" type="ORF">HXW94_08970</name>
</gene>
<keyword evidence="1" id="KW-1133">Transmembrane helix</keyword>
<evidence type="ECO:0000256" key="1">
    <source>
        <dbReference type="SAM" id="Phobius"/>
    </source>
</evidence>
<dbReference type="InterPro" id="IPR019201">
    <property type="entry name" value="DUF2065"/>
</dbReference>
<keyword evidence="3" id="KW-1185">Reference proteome</keyword>
<accession>A0A850T091</accession>
<dbReference type="Pfam" id="PF09838">
    <property type="entry name" value="DUF2065"/>
    <property type="match status" value="1"/>
</dbReference>
<dbReference type="EMBL" id="JACADJ010000025">
    <property type="protein sequence ID" value="NWH05113.1"/>
    <property type="molecule type" value="Genomic_DNA"/>
</dbReference>
<evidence type="ECO:0000313" key="2">
    <source>
        <dbReference type="EMBL" id="NWH05113.1"/>
    </source>
</evidence>
<organism evidence="2 3">
    <name type="scientific">Desulfobacter latus</name>
    <dbReference type="NCBI Taxonomy" id="2292"/>
    <lineage>
        <taxon>Bacteria</taxon>
        <taxon>Pseudomonadati</taxon>
        <taxon>Thermodesulfobacteriota</taxon>
        <taxon>Desulfobacteria</taxon>
        <taxon>Desulfobacterales</taxon>
        <taxon>Desulfobacteraceae</taxon>
        <taxon>Desulfobacter</taxon>
    </lineage>
</organism>
<reference evidence="2 3" key="1">
    <citation type="submission" date="2020-06" db="EMBL/GenBank/DDBJ databases">
        <title>High-quality draft genome of sulfate reducer Desulfobacter latus type strain AcrS2 isolated from marine sediment.</title>
        <authorList>
            <person name="Hoppe M."/>
            <person name="Larsen C.K."/>
            <person name="Marshall I.P.G."/>
            <person name="Schramm A."/>
            <person name="Marietou A.G."/>
        </authorList>
    </citation>
    <scope>NUCLEOTIDE SEQUENCE [LARGE SCALE GENOMIC DNA]</scope>
    <source>
        <strain evidence="2 3">AcRS2</strain>
    </source>
</reference>
<feature type="transmembrane region" description="Helical" evidence="1">
    <location>
        <begin position="40"/>
        <end position="60"/>
    </location>
</feature>